<dbReference type="Gene3D" id="2.80.10.50">
    <property type="match status" value="2"/>
</dbReference>
<dbReference type="Pfam" id="PF17164">
    <property type="entry name" value="DUF5122"/>
    <property type="match status" value="3"/>
</dbReference>
<reference evidence="1 2" key="1">
    <citation type="submission" date="2022-12" db="EMBL/GenBank/DDBJ databases">
        <title>Two new species, Stenotrophomonas aracearum and Stenotrophomonas oahuensis, isolated from Anthurium (Araceae family) in Hawaii.</title>
        <authorList>
            <person name="Chunag S.C."/>
            <person name="Dobhal S."/>
            <person name="Alvarez A."/>
            <person name="Arif M."/>
        </authorList>
    </citation>
    <scope>NUCLEOTIDE SEQUENCE [LARGE SCALE GENOMIC DNA]</scope>
    <source>
        <strain evidence="1 2">A5586</strain>
    </source>
</reference>
<gene>
    <name evidence="1" type="ORF">PDM29_04955</name>
</gene>
<sequence>MKTPASTQSGQLDPQFGHGGLLKVEIPSGDFRARGVLDAAQAIYLLGVVSSEPAALTILKLDAEGRLDTSFGTGGMVMHRVVEGYMVSDVRGTIQPDGRILATCLCTPEPGQATTAGLLVVRCMADGRLDLGFGDGGFKLWRGEWTSAQNNGGVTVQPDGKIVVAGWGGGGATGINIVLCFLPSGGFDAGFGQGGVVRELRGFTNFNDVEIRQDGHILVGGYNVGVAAIFCYRTDGSPDPGFAEDGMLRMPDNGPPTMHFNCIAMQPGAHVVGAGIFVVESLISDGIVVRATPAGQLDPAFNGGELLHLPERMDQCMDIAIDGEGRLITLGRVKSDSKAVAICRLLADGSLDASFGDAGVFIFHIPPAIEPPATVLMQDLLIQSPGKALVISYSAPPIDARIGPLIARILI</sequence>
<dbReference type="EMBL" id="CP115541">
    <property type="protein sequence ID" value="WNH53634.1"/>
    <property type="molecule type" value="Genomic_DNA"/>
</dbReference>
<dbReference type="NCBIfam" id="TIGR02608">
    <property type="entry name" value="delta_60_rpt"/>
    <property type="match status" value="6"/>
</dbReference>
<evidence type="ECO:0000313" key="1">
    <source>
        <dbReference type="EMBL" id="WNH53634.1"/>
    </source>
</evidence>
<proteinExistence type="predicted"/>
<evidence type="ECO:0000313" key="2">
    <source>
        <dbReference type="Proteomes" id="UP001302072"/>
    </source>
</evidence>
<dbReference type="SUPFAM" id="SSF101898">
    <property type="entry name" value="NHL repeat"/>
    <property type="match status" value="1"/>
</dbReference>
<accession>A0ABY9YRR6</accession>
<keyword evidence="2" id="KW-1185">Reference proteome</keyword>
<dbReference type="Proteomes" id="UP001302072">
    <property type="component" value="Chromosome"/>
</dbReference>
<dbReference type="RefSeq" id="WP_311192775.1">
    <property type="nucleotide sequence ID" value="NZ_CP115541.1"/>
</dbReference>
<dbReference type="InterPro" id="IPR013431">
    <property type="entry name" value="Delta_60_rpt"/>
</dbReference>
<name>A0ABY9YRR6_9GAMM</name>
<evidence type="ECO:0008006" key="3">
    <source>
        <dbReference type="Google" id="ProtNLM"/>
    </source>
</evidence>
<organism evidence="1 2">
    <name type="scientific">Stenotrophomonas oahuensis</name>
    <dbReference type="NCBI Taxonomy" id="3003271"/>
    <lineage>
        <taxon>Bacteria</taxon>
        <taxon>Pseudomonadati</taxon>
        <taxon>Pseudomonadota</taxon>
        <taxon>Gammaproteobacteria</taxon>
        <taxon>Lysobacterales</taxon>
        <taxon>Lysobacteraceae</taxon>
        <taxon>Stenotrophomonas</taxon>
    </lineage>
</organism>
<protein>
    <recommendedName>
        <fullName evidence="3">Delta-60 repeat domain-containing protein</fullName>
    </recommendedName>
</protein>